<feature type="compositionally biased region" description="Basic residues" evidence="1">
    <location>
        <begin position="36"/>
        <end position="47"/>
    </location>
</feature>
<dbReference type="AlphaFoldDB" id="A0A0E9UAH9"/>
<name>A0A0E9UAH9_ANGAN</name>
<protein>
    <submittedName>
        <fullName evidence="2">Uncharacterized protein</fullName>
    </submittedName>
</protein>
<sequence>MICQLDSSNFSRDVCDAKRTLAYFPNVQSGAGSKVQQKHRKHKTVTP</sequence>
<dbReference type="EMBL" id="GBXM01045741">
    <property type="protein sequence ID" value="JAH62836.1"/>
    <property type="molecule type" value="Transcribed_RNA"/>
</dbReference>
<proteinExistence type="predicted"/>
<reference evidence="2" key="2">
    <citation type="journal article" date="2015" name="Fish Shellfish Immunol.">
        <title>Early steps in the European eel (Anguilla anguilla)-Vibrio vulnificus interaction in the gills: Role of the RtxA13 toxin.</title>
        <authorList>
            <person name="Callol A."/>
            <person name="Pajuelo D."/>
            <person name="Ebbesson L."/>
            <person name="Teles M."/>
            <person name="MacKenzie S."/>
            <person name="Amaro C."/>
        </authorList>
    </citation>
    <scope>NUCLEOTIDE SEQUENCE</scope>
</reference>
<evidence type="ECO:0000313" key="2">
    <source>
        <dbReference type="EMBL" id="JAH62836.1"/>
    </source>
</evidence>
<organism evidence="2">
    <name type="scientific">Anguilla anguilla</name>
    <name type="common">European freshwater eel</name>
    <name type="synonym">Muraena anguilla</name>
    <dbReference type="NCBI Taxonomy" id="7936"/>
    <lineage>
        <taxon>Eukaryota</taxon>
        <taxon>Metazoa</taxon>
        <taxon>Chordata</taxon>
        <taxon>Craniata</taxon>
        <taxon>Vertebrata</taxon>
        <taxon>Euteleostomi</taxon>
        <taxon>Actinopterygii</taxon>
        <taxon>Neopterygii</taxon>
        <taxon>Teleostei</taxon>
        <taxon>Anguilliformes</taxon>
        <taxon>Anguillidae</taxon>
        <taxon>Anguilla</taxon>
    </lineage>
</organism>
<evidence type="ECO:0000256" key="1">
    <source>
        <dbReference type="SAM" id="MobiDB-lite"/>
    </source>
</evidence>
<feature type="region of interest" description="Disordered" evidence="1">
    <location>
        <begin position="28"/>
        <end position="47"/>
    </location>
</feature>
<accession>A0A0E9UAH9</accession>
<reference evidence="2" key="1">
    <citation type="submission" date="2014-11" db="EMBL/GenBank/DDBJ databases">
        <authorList>
            <person name="Amaro Gonzalez C."/>
        </authorList>
    </citation>
    <scope>NUCLEOTIDE SEQUENCE</scope>
</reference>